<feature type="region of interest" description="Disordered" evidence="1">
    <location>
        <begin position="30"/>
        <end position="59"/>
    </location>
</feature>
<gene>
    <name evidence="2" type="ORF">QJS10_CPB17g01532</name>
</gene>
<sequence length="169" mass="18590">MGDLVRSLQAAGDRDREALRVSEARARELEERLRATDDRARGTESRLRQRLERRDRDMQQVRLWEATMRGKLVGGGSMTEADLDLLPLESDHSLSASLATGATFSRASRPSVSRSRGIYARAASSVRETPAASDAPVVQSSHQPPLPSQPSQDVPPTHPPADDDTPRLR</sequence>
<reference evidence="2" key="1">
    <citation type="journal article" date="2023" name="Nat. Commun.">
        <title>Diploid and tetraploid genomes of Acorus and the evolution of monocots.</title>
        <authorList>
            <person name="Ma L."/>
            <person name="Liu K.W."/>
            <person name="Li Z."/>
            <person name="Hsiao Y.Y."/>
            <person name="Qi Y."/>
            <person name="Fu T."/>
            <person name="Tang G.D."/>
            <person name="Zhang D."/>
            <person name="Sun W.H."/>
            <person name="Liu D.K."/>
            <person name="Li Y."/>
            <person name="Chen G.Z."/>
            <person name="Liu X.D."/>
            <person name="Liao X.Y."/>
            <person name="Jiang Y.T."/>
            <person name="Yu X."/>
            <person name="Hao Y."/>
            <person name="Huang J."/>
            <person name="Zhao X.W."/>
            <person name="Ke S."/>
            <person name="Chen Y.Y."/>
            <person name="Wu W.L."/>
            <person name="Hsu J.L."/>
            <person name="Lin Y.F."/>
            <person name="Huang M.D."/>
            <person name="Li C.Y."/>
            <person name="Huang L."/>
            <person name="Wang Z.W."/>
            <person name="Zhao X."/>
            <person name="Zhong W.Y."/>
            <person name="Peng D.H."/>
            <person name="Ahmad S."/>
            <person name="Lan S."/>
            <person name="Zhang J.S."/>
            <person name="Tsai W.C."/>
            <person name="Van de Peer Y."/>
            <person name="Liu Z.J."/>
        </authorList>
    </citation>
    <scope>NUCLEOTIDE SEQUENCE</scope>
    <source>
        <strain evidence="2">CP</strain>
    </source>
</reference>
<organism evidence="2 3">
    <name type="scientific">Acorus calamus</name>
    <name type="common">Sweet flag</name>
    <dbReference type="NCBI Taxonomy" id="4465"/>
    <lineage>
        <taxon>Eukaryota</taxon>
        <taxon>Viridiplantae</taxon>
        <taxon>Streptophyta</taxon>
        <taxon>Embryophyta</taxon>
        <taxon>Tracheophyta</taxon>
        <taxon>Spermatophyta</taxon>
        <taxon>Magnoliopsida</taxon>
        <taxon>Liliopsida</taxon>
        <taxon>Acoraceae</taxon>
        <taxon>Acorus</taxon>
    </lineage>
</organism>
<evidence type="ECO:0000313" key="2">
    <source>
        <dbReference type="EMBL" id="KAK1291962.1"/>
    </source>
</evidence>
<feature type="compositionally biased region" description="Basic and acidic residues" evidence="1">
    <location>
        <begin position="160"/>
        <end position="169"/>
    </location>
</feature>
<feature type="region of interest" description="Disordered" evidence="1">
    <location>
        <begin position="123"/>
        <end position="169"/>
    </location>
</feature>
<dbReference type="Proteomes" id="UP001180020">
    <property type="component" value="Unassembled WGS sequence"/>
</dbReference>
<dbReference type="AlphaFoldDB" id="A0AAV9CTQ0"/>
<keyword evidence="3" id="KW-1185">Reference proteome</keyword>
<feature type="compositionally biased region" description="Low complexity" evidence="1">
    <location>
        <begin position="136"/>
        <end position="155"/>
    </location>
</feature>
<name>A0AAV9CTQ0_ACOCL</name>
<protein>
    <submittedName>
        <fullName evidence="2">Uncharacterized protein</fullName>
    </submittedName>
</protein>
<evidence type="ECO:0000256" key="1">
    <source>
        <dbReference type="SAM" id="MobiDB-lite"/>
    </source>
</evidence>
<reference evidence="2" key="2">
    <citation type="submission" date="2023-06" db="EMBL/GenBank/DDBJ databases">
        <authorList>
            <person name="Ma L."/>
            <person name="Liu K.-W."/>
            <person name="Li Z."/>
            <person name="Hsiao Y.-Y."/>
            <person name="Qi Y."/>
            <person name="Fu T."/>
            <person name="Tang G."/>
            <person name="Zhang D."/>
            <person name="Sun W.-H."/>
            <person name="Liu D.-K."/>
            <person name="Li Y."/>
            <person name="Chen G.-Z."/>
            <person name="Liu X.-D."/>
            <person name="Liao X.-Y."/>
            <person name="Jiang Y.-T."/>
            <person name="Yu X."/>
            <person name="Hao Y."/>
            <person name="Huang J."/>
            <person name="Zhao X.-W."/>
            <person name="Ke S."/>
            <person name="Chen Y.-Y."/>
            <person name="Wu W.-L."/>
            <person name="Hsu J.-L."/>
            <person name="Lin Y.-F."/>
            <person name="Huang M.-D."/>
            <person name="Li C.-Y."/>
            <person name="Huang L."/>
            <person name="Wang Z.-W."/>
            <person name="Zhao X."/>
            <person name="Zhong W.-Y."/>
            <person name="Peng D.-H."/>
            <person name="Ahmad S."/>
            <person name="Lan S."/>
            <person name="Zhang J.-S."/>
            <person name="Tsai W.-C."/>
            <person name="Van De Peer Y."/>
            <person name="Liu Z.-J."/>
        </authorList>
    </citation>
    <scope>NUCLEOTIDE SEQUENCE</scope>
    <source>
        <strain evidence="2">CP</strain>
        <tissue evidence="2">Leaves</tissue>
    </source>
</reference>
<comment type="caution">
    <text evidence="2">The sequence shown here is derived from an EMBL/GenBank/DDBJ whole genome shotgun (WGS) entry which is preliminary data.</text>
</comment>
<evidence type="ECO:0000313" key="3">
    <source>
        <dbReference type="Proteomes" id="UP001180020"/>
    </source>
</evidence>
<dbReference type="EMBL" id="JAUJYO010000017">
    <property type="protein sequence ID" value="KAK1291962.1"/>
    <property type="molecule type" value="Genomic_DNA"/>
</dbReference>
<accession>A0AAV9CTQ0</accession>
<proteinExistence type="predicted"/>